<feature type="compositionally biased region" description="Basic and acidic residues" evidence="14">
    <location>
        <begin position="1020"/>
        <end position="1033"/>
    </location>
</feature>
<dbReference type="GO" id="GO:0003682">
    <property type="term" value="F:chromatin binding"/>
    <property type="evidence" value="ECO:0007669"/>
    <property type="project" value="TreeGrafter"/>
</dbReference>
<evidence type="ECO:0000259" key="17">
    <source>
        <dbReference type="PROSITE" id="PS51294"/>
    </source>
</evidence>
<evidence type="ECO:0000256" key="1">
    <source>
        <dbReference type="ARBA" id="ARBA00004123"/>
    </source>
</evidence>
<evidence type="ECO:0000256" key="3">
    <source>
        <dbReference type="ARBA" id="ARBA00022670"/>
    </source>
</evidence>
<comment type="subcellular location">
    <subcellularLocation>
        <location evidence="1">Nucleus</location>
    </subcellularLocation>
</comment>
<feature type="repeat" description="WD" evidence="13">
    <location>
        <begin position="897"/>
        <end position="933"/>
    </location>
</feature>
<dbReference type="Pfam" id="PF12341">
    <property type="entry name" value="Mcl1_mid"/>
    <property type="match status" value="1"/>
</dbReference>
<keyword evidence="7" id="KW-0862">Zinc</keyword>
<dbReference type="Pfam" id="PF00249">
    <property type="entry name" value="Myb_DNA-binding"/>
    <property type="match status" value="1"/>
</dbReference>
<evidence type="ECO:0000256" key="14">
    <source>
        <dbReference type="SAM" id="MobiDB-lite"/>
    </source>
</evidence>
<dbReference type="InterPro" id="IPR006447">
    <property type="entry name" value="Myb_dom_plants"/>
</dbReference>
<feature type="compositionally biased region" description="Polar residues" evidence="14">
    <location>
        <begin position="80"/>
        <end position="97"/>
    </location>
</feature>
<dbReference type="KEGG" id="pti:PHATRDRAFT_49526"/>
<dbReference type="GO" id="GO:0006281">
    <property type="term" value="P:DNA repair"/>
    <property type="evidence" value="ECO:0007669"/>
    <property type="project" value="TreeGrafter"/>
</dbReference>
<evidence type="ECO:0000256" key="4">
    <source>
        <dbReference type="ARBA" id="ARBA00022723"/>
    </source>
</evidence>
<reference evidence="18 19" key="1">
    <citation type="journal article" date="2008" name="Nature">
        <title>The Phaeodactylum genome reveals the evolutionary history of diatom genomes.</title>
        <authorList>
            <person name="Bowler C."/>
            <person name="Allen A.E."/>
            <person name="Badger J.H."/>
            <person name="Grimwood J."/>
            <person name="Jabbari K."/>
            <person name="Kuo A."/>
            <person name="Maheswari U."/>
            <person name="Martens C."/>
            <person name="Maumus F."/>
            <person name="Otillar R.P."/>
            <person name="Rayko E."/>
            <person name="Salamov A."/>
            <person name="Vandepoele K."/>
            <person name="Beszteri B."/>
            <person name="Gruber A."/>
            <person name="Heijde M."/>
            <person name="Katinka M."/>
            <person name="Mock T."/>
            <person name="Valentin K."/>
            <person name="Verret F."/>
            <person name="Berges J.A."/>
            <person name="Brownlee C."/>
            <person name="Cadoret J.P."/>
            <person name="Chiovitti A."/>
            <person name="Choi C.J."/>
            <person name="Coesel S."/>
            <person name="De Martino A."/>
            <person name="Detter J.C."/>
            <person name="Durkin C."/>
            <person name="Falciatore A."/>
            <person name="Fournet J."/>
            <person name="Haruta M."/>
            <person name="Huysman M.J."/>
            <person name="Jenkins B.D."/>
            <person name="Jiroutova K."/>
            <person name="Jorgensen R.E."/>
            <person name="Joubert Y."/>
            <person name="Kaplan A."/>
            <person name="Kroger N."/>
            <person name="Kroth P.G."/>
            <person name="La Roche J."/>
            <person name="Lindquist E."/>
            <person name="Lommer M."/>
            <person name="Martin-Jezequel V."/>
            <person name="Lopez P.J."/>
            <person name="Lucas S."/>
            <person name="Mangogna M."/>
            <person name="McGinnis K."/>
            <person name="Medlin L.K."/>
            <person name="Montsant A."/>
            <person name="Oudot-Le Secq M.P."/>
            <person name="Napoli C."/>
            <person name="Obornik M."/>
            <person name="Parker M.S."/>
            <person name="Petit J.L."/>
            <person name="Porcel B.M."/>
            <person name="Poulsen N."/>
            <person name="Robison M."/>
            <person name="Rychlewski L."/>
            <person name="Rynearson T.A."/>
            <person name="Schmutz J."/>
            <person name="Shapiro H."/>
            <person name="Siaut M."/>
            <person name="Stanley M."/>
            <person name="Sussman M.R."/>
            <person name="Taylor A.R."/>
            <person name="Vardi A."/>
            <person name="von Dassow P."/>
            <person name="Vyverman W."/>
            <person name="Willis A."/>
            <person name="Wyrwicz L.S."/>
            <person name="Rokhsar D.S."/>
            <person name="Weissenbach J."/>
            <person name="Armbrust E.V."/>
            <person name="Green B.R."/>
            <person name="Van de Peer Y."/>
            <person name="Grigoriev I.V."/>
        </authorList>
    </citation>
    <scope>NUCLEOTIDE SEQUENCE [LARGE SCALE GENOMIC DNA]</scope>
    <source>
        <strain evidence="18 19">CCAP 1055/1</strain>
    </source>
</reference>
<dbReference type="GO" id="GO:0043596">
    <property type="term" value="C:nuclear replication fork"/>
    <property type="evidence" value="ECO:0007669"/>
    <property type="project" value="TreeGrafter"/>
</dbReference>
<dbReference type="GO" id="GO:0000278">
    <property type="term" value="P:mitotic cell cycle"/>
    <property type="evidence" value="ECO:0007669"/>
    <property type="project" value="TreeGrafter"/>
</dbReference>
<reference evidence="19" key="2">
    <citation type="submission" date="2008-08" db="EMBL/GenBank/DDBJ databases">
        <authorList>
            <consortium name="Diatom Consortium"/>
            <person name="Grigoriev I."/>
            <person name="Grimwood J."/>
            <person name="Kuo A."/>
            <person name="Otillar R.P."/>
            <person name="Salamov A."/>
            <person name="Detter J.C."/>
            <person name="Lindquist E."/>
            <person name="Shapiro H."/>
            <person name="Lucas S."/>
            <person name="Glavina del Rio T."/>
            <person name="Pitluck S."/>
            <person name="Rokhsar D."/>
            <person name="Bowler C."/>
        </authorList>
    </citation>
    <scope>GENOME REANNOTATION</scope>
    <source>
        <strain evidence="19">CCAP 1055/1</strain>
    </source>
</reference>
<evidence type="ECO:0000313" key="18">
    <source>
        <dbReference type="EMBL" id="EEC44445.1"/>
    </source>
</evidence>
<dbReference type="InterPro" id="IPR001680">
    <property type="entry name" value="WD40_rpt"/>
</dbReference>
<dbReference type="PROSITE" id="PS50090">
    <property type="entry name" value="MYB_LIKE"/>
    <property type="match status" value="1"/>
</dbReference>
<evidence type="ECO:0000313" key="19">
    <source>
        <dbReference type="Proteomes" id="UP000000759"/>
    </source>
</evidence>
<dbReference type="STRING" id="556484.B7GAX0"/>
<dbReference type="OrthoDB" id="47241at2759"/>
<dbReference type="CDD" id="cd00167">
    <property type="entry name" value="SANT"/>
    <property type="match status" value="1"/>
</dbReference>
<dbReference type="GO" id="GO:0006508">
    <property type="term" value="P:proteolysis"/>
    <property type="evidence" value="ECO:0007669"/>
    <property type="project" value="UniProtKB-KW"/>
</dbReference>
<evidence type="ECO:0000256" key="8">
    <source>
        <dbReference type="ARBA" id="ARBA00023015"/>
    </source>
</evidence>
<feature type="region of interest" description="Disordered" evidence="14">
    <location>
        <begin position="215"/>
        <end position="242"/>
    </location>
</feature>
<feature type="compositionally biased region" description="Basic residues" evidence="14">
    <location>
        <begin position="1624"/>
        <end position="1633"/>
    </location>
</feature>
<dbReference type="Gene3D" id="2.130.10.10">
    <property type="entry name" value="YVTN repeat-like/Quinoprotein amine dehydrogenase"/>
    <property type="match status" value="1"/>
</dbReference>
<dbReference type="eggNOG" id="KOG0724">
    <property type="taxonomic scope" value="Eukaryota"/>
</dbReference>
<evidence type="ECO:0000256" key="10">
    <source>
        <dbReference type="ARBA" id="ARBA00023125"/>
    </source>
</evidence>
<dbReference type="PANTHER" id="PTHR19932">
    <property type="entry name" value="WD REPEAT AND HMG-BOX DNA BINDING PROTEIN"/>
    <property type="match status" value="1"/>
</dbReference>
<feature type="compositionally biased region" description="Low complexity" evidence="14">
    <location>
        <begin position="15"/>
        <end position="25"/>
    </location>
</feature>
<dbReference type="SUPFAM" id="SSF50978">
    <property type="entry name" value="WD40 repeat-like"/>
    <property type="match status" value="1"/>
</dbReference>
<dbReference type="InterPro" id="IPR017884">
    <property type="entry name" value="SANT_dom"/>
</dbReference>
<evidence type="ECO:0000256" key="7">
    <source>
        <dbReference type="ARBA" id="ARBA00022833"/>
    </source>
</evidence>
<feature type="domain" description="Myb-like" evidence="15">
    <location>
        <begin position="112"/>
        <end position="162"/>
    </location>
</feature>
<dbReference type="PROSITE" id="PS51293">
    <property type="entry name" value="SANT"/>
    <property type="match status" value="1"/>
</dbReference>
<dbReference type="SMART" id="SM00320">
    <property type="entry name" value="WD40"/>
    <property type="match status" value="4"/>
</dbReference>
<feature type="compositionally biased region" description="Low complexity" evidence="14">
    <location>
        <begin position="49"/>
        <end position="61"/>
    </location>
</feature>
<name>B7GAX0_PHATC</name>
<dbReference type="HOGENOM" id="CLU_284927_0_0_1"/>
<dbReference type="SMART" id="SM00717">
    <property type="entry name" value="SANT"/>
    <property type="match status" value="1"/>
</dbReference>
<feature type="region of interest" description="Disordered" evidence="14">
    <location>
        <begin position="1577"/>
        <end position="1633"/>
    </location>
</feature>
<protein>
    <submittedName>
        <fullName evidence="18">Uncharacterized protein</fullName>
    </submittedName>
</protein>
<evidence type="ECO:0000256" key="9">
    <source>
        <dbReference type="ARBA" id="ARBA00023049"/>
    </source>
</evidence>
<feature type="domain" description="SANT" evidence="16">
    <location>
        <begin position="115"/>
        <end position="158"/>
    </location>
</feature>
<dbReference type="Pfam" id="PF20946">
    <property type="entry name" value="Ctf4_C"/>
    <property type="match status" value="1"/>
</dbReference>
<feature type="compositionally biased region" description="Polar residues" evidence="14">
    <location>
        <begin position="32"/>
        <end position="48"/>
    </location>
</feature>
<dbReference type="PROSITE" id="PS51294">
    <property type="entry name" value="HTH_MYB"/>
    <property type="match status" value="1"/>
</dbReference>
<evidence type="ECO:0000256" key="11">
    <source>
        <dbReference type="ARBA" id="ARBA00023163"/>
    </source>
</evidence>
<feature type="region of interest" description="Disordered" evidence="14">
    <location>
        <begin position="1"/>
        <end position="117"/>
    </location>
</feature>
<dbReference type="InterPro" id="IPR017930">
    <property type="entry name" value="Myb_dom"/>
</dbReference>
<gene>
    <name evidence="18" type="ORF">PHATRDRAFT_49526</name>
</gene>
<dbReference type="GO" id="GO:0046872">
    <property type="term" value="F:metal ion binding"/>
    <property type="evidence" value="ECO:0007669"/>
    <property type="project" value="UniProtKB-KW"/>
</dbReference>
<keyword evidence="8" id="KW-0805">Transcription regulation</keyword>
<feature type="domain" description="HTH myb-type" evidence="17">
    <location>
        <begin position="112"/>
        <end position="166"/>
    </location>
</feature>
<dbReference type="InterPro" id="IPR001005">
    <property type="entry name" value="SANT/Myb"/>
</dbReference>
<evidence type="ECO:0000256" key="5">
    <source>
        <dbReference type="ARBA" id="ARBA00022737"/>
    </source>
</evidence>
<dbReference type="PROSITE" id="PS50082">
    <property type="entry name" value="WD_REPEATS_2"/>
    <property type="match status" value="1"/>
</dbReference>
<dbReference type="PaxDb" id="2850-Phatr49526"/>
<dbReference type="NCBIfam" id="TIGR01557">
    <property type="entry name" value="myb_SHAQKYF"/>
    <property type="match status" value="1"/>
</dbReference>
<keyword evidence="9" id="KW-0482">Metalloprotease</keyword>
<dbReference type="InterPro" id="IPR036322">
    <property type="entry name" value="WD40_repeat_dom_sf"/>
</dbReference>
<feature type="compositionally biased region" description="Polar residues" evidence="14">
    <location>
        <begin position="104"/>
        <end position="117"/>
    </location>
</feature>
<sequence>MTTAPLTAAQSSPLTIANTTTTTINSKPLVDSLTNTVPETVQSSGRDGNSSNSETNKSNSNRTPTKFAALSEVPHRRSALVSTAHSVTSKSKQNSTPPVDMATASGSASQGSHGENTGRWTAEEHRLFLQGLEQHGKGWKKIASLIKSRTVVQIRTHAQKYFQKLAKARQNGEEGDVAMEGRGGVASITSVSTTAVLPKRRRQTTGTKRKAIQSVVASAQRQGKKLAAAKTNPTRHHPLPPPLPTVAPALAHYTLPSTAMMAKNGTAVKEEFVSPTNLSGPALEDSLFRFLTPVPVSEPPLNEVARQAGANPISLPTDNPSSIPTVGAGEISPTGVSDLMLYPSWTDSKEPPSWYSKGADIDALLDMGDSLDWLDDTGDLNESYVPPVVDTAMAAPEPHTTFHRYSDLGHSKGLHSTSVTSLPHVDSNANVESVVPPLPSIFDGAPDSGEHLETTEGMKAQASDLSHKHTHSFTACPLRLTMGTIVSTVGRSAETDFFVTESLQFLLSWNEGPRRQTRRIHDPTLLDGIDSNENILDTTVAPITMPTTNSPVESRTLSWTDLGLDTDEDHPRRLLRVRDDVIAYGGDEGTLVRLPFVTTSNAQNADTGSTRPLAVRRFDEDAIRAVAVSDDGTRVAVGTDSGATLFYRYELDGHVVDAPGKGLVSRHGFVTHDSDDNNNNNNNSHQKPSADLFGSQPDALAFVPQQRPGEVVRHGPVFDAPVRQLLFLPDSHFLAIATEAGLAVVSTDTDSGIGGGSLDTNHNENVNHHNVKYLHREAQTAHDESGIRGLALWQAKDCRILSSLAMDGRLCHWDVSAPTPTLWKLLHRETVPTVTKPDLGEMLGADAWDRSTIPVAHSHESILFLPGETYVQARRYRNHTWELLQSPTGATNTTDKVQGHIEAIVAMAPAPNPRDPYLVTSGRDGRVVLWKLQYSHHDNNNNDNNPNDNGDGHIVFQKQILQTDSAPTHLLWTLDQPTQTERLDMVTADGHWTTLVGRDQIAPACPTTAVTQEISLPHRQSADSVREKEKEHDADSDDSVDDFSSNKPSTHQKNPFVDDEAEDDNDDDTLDTASRGKLETTSPTDKRASNLNSSALEEHHNDLDDDSIGDDDDSFHNIPTLTTRHSDSIQWPEPQPAFGPSSTSLELTRRFLCWNHIGSVTFLRGQAGINRSTIDIHFTDSAFRRPVSFTDNMGFILGSLGEDGGIFATDLAEDEDIDEEDDDMDGLNVSAATKAAVKRSRKGPSNKPTGSSIYFHRFETFGSLRDKDWYLTLPDGERALGCASGEGWAAVVTSRRFLRLFSSGGNQGEVLWLNGHPVTMAGRGRFVAVVYHESTPLPDGTQKLGYLVLDAMANRVVAKGPVSCISGASTLSWLGFSNDGSLLAMDSDGMLSMLVCASSLDAEGPTEKHWEWMPMLDTVGLRKSRDDSFWPVTVYDGKLVCVPLKGGMKHPDAVRRPVTAALGFRLPLARGPLTKTHTLEELAVRAAIALGQKKAIHEISREGDEDDEDFEKEYRSLSAQVDKVTLKMFAAIAEAGKLERALDLVERLHLEKSYDLAMTIGDRHRKLVDLIEEAKDRKFGDPGSHQAEFTTKAESPNYQRPRISPDSAGAKRSLDDEDEDVRSRLVRRKPTFA</sequence>
<feature type="compositionally biased region" description="Acidic residues" evidence="14">
    <location>
        <begin position="1103"/>
        <end position="1113"/>
    </location>
</feature>
<dbReference type="InParanoid" id="B7GAX0"/>
<dbReference type="Proteomes" id="UP000000759">
    <property type="component" value="Chromosome 22"/>
</dbReference>
<dbReference type="eggNOG" id="KOG1274">
    <property type="taxonomic scope" value="Eukaryota"/>
</dbReference>
<evidence type="ECO:0000256" key="12">
    <source>
        <dbReference type="ARBA" id="ARBA00023242"/>
    </source>
</evidence>
<organism evidence="18 19">
    <name type="scientific">Phaeodactylum tricornutum (strain CCAP 1055/1)</name>
    <dbReference type="NCBI Taxonomy" id="556484"/>
    <lineage>
        <taxon>Eukaryota</taxon>
        <taxon>Sar</taxon>
        <taxon>Stramenopiles</taxon>
        <taxon>Ochrophyta</taxon>
        <taxon>Bacillariophyta</taxon>
        <taxon>Bacillariophyceae</taxon>
        <taxon>Bacillariophycidae</taxon>
        <taxon>Naviculales</taxon>
        <taxon>Phaeodactylaceae</taxon>
        <taxon>Phaeodactylum</taxon>
    </lineage>
</organism>
<evidence type="ECO:0000259" key="16">
    <source>
        <dbReference type="PROSITE" id="PS51293"/>
    </source>
</evidence>
<dbReference type="PROSITE" id="PS50294">
    <property type="entry name" value="WD_REPEATS_REGION"/>
    <property type="match status" value="1"/>
</dbReference>
<dbReference type="FunFam" id="1.10.10.60:FF:000151">
    <property type="entry name" value="histone H2A deubiquitinase MYSM1 isoform X2"/>
    <property type="match status" value="1"/>
</dbReference>
<feature type="compositionally biased region" description="Basic and acidic residues" evidence="14">
    <location>
        <begin position="1074"/>
        <end position="1088"/>
    </location>
</feature>
<dbReference type="InterPro" id="IPR015943">
    <property type="entry name" value="WD40/YVTN_repeat-like_dom_sf"/>
</dbReference>
<keyword evidence="4" id="KW-0479">Metal-binding</keyword>
<dbReference type="InterPro" id="IPR022100">
    <property type="entry name" value="WDHD1/CFT4_beta-prop_2nd"/>
</dbReference>
<keyword evidence="12" id="KW-0539">Nucleus</keyword>
<dbReference type="PANTHER" id="PTHR19932:SF10">
    <property type="entry name" value="WD REPEAT AND HMG-BOX DNA-BINDING PROTEIN 1"/>
    <property type="match status" value="1"/>
</dbReference>
<dbReference type="Pfam" id="PF00400">
    <property type="entry name" value="WD40"/>
    <property type="match status" value="1"/>
</dbReference>
<dbReference type="GO" id="GO:0003677">
    <property type="term" value="F:DNA binding"/>
    <property type="evidence" value="ECO:0007669"/>
    <property type="project" value="UniProtKB-KW"/>
</dbReference>
<feature type="compositionally biased region" description="Polar residues" evidence="14">
    <location>
        <begin position="1"/>
        <end position="14"/>
    </location>
</feature>
<keyword evidence="11" id="KW-0804">Transcription</keyword>
<keyword evidence="19" id="KW-1185">Reference proteome</keyword>
<keyword evidence="2 13" id="KW-0853">WD repeat</keyword>
<keyword evidence="5" id="KW-0677">Repeat</keyword>
<proteinExistence type="predicted"/>
<keyword evidence="6" id="KW-0378">Hydrolase</keyword>
<dbReference type="GO" id="GO:0006261">
    <property type="term" value="P:DNA-templated DNA replication"/>
    <property type="evidence" value="ECO:0007669"/>
    <property type="project" value="TreeGrafter"/>
</dbReference>
<dbReference type="InterPro" id="IPR048591">
    <property type="entry name" value="WDHD1/CFT4_hel"/>
</dbReference>
<dbReference type="EMBL" id="CM000624">
    <property type="protein sequence ID" value="EEC44445.1"/>
    <property type="molecule type" value="Genomic_DNA"/>
</dbReference>
<accession>B7GAX0</accession>
<evidence type="ECO:0000256" key="13">
    <source>
        <dbReference type="PROSITE-ProRule" id="PRU00221"/>
    </source>
</evidence>
<dbReference type="RefSeq" id="XP_002184267.1">
    <property type="nucleotide sequence ID" value="XM_002184231.1"/>
</dbReference>
<feature type="region of interest" description="Disordered" evidence="14">
    <location>
        <begin position="667"/>
        <end position="693"/>
    </location>
</feature>
<feature type="compositionally biased region" description="Acidic residues" evidence="14">
    <location>
        <begin position="1057"/>
        <end position="1070"/>
    </location>
</feature>
<dbReference type="SUPFAM" id="SSF46689">
    <property type="entry name" value="Homeodomain-like"/>
    <property type="match status" value="1"/>
</dbReference>
<feature type="region of interest" description="Disordered" evidence="14">
    <location>
        <begin position="1007"/>
        <end position="1142"/>
    </location>
</feature>
<dbReference type="GeneID" id="7195857"/>
<keyword evidence="3" id="KW-0645">Protease</keyword>
<keyword evidence="10" id="KW-0238">DNA-binding</keyword>
<dbReference type="GO" id="GO:0008237">
    <property type="term" value="F:metallopeptidase activity"/>
    <property type="evidence" value="ECO:0007669"/>
    <property type="project" value="UniProtKB-KW"/>
</dbReference>
<evidence type="ECO:0000256" key="6">
    <source>
        <dbReference type="ARBA" id="ARBA00022801"/>
    </source>
</evidence>
<dbReference type="InterPro" id="IPR009057">
    <property type="entry name" value="Homeodomain-like_sf"/>
</dbReference>
<evidence type="ECO:0000259" key="15">
    <source>
        <dbReference type="PROSITE" id="PS50090"/>
    </source>
</evidence>
<feature type="compositionally biased region" description="Polar residues" evidence="14">
    <location>
        <begin position="1587"/>
        <end position="1598"/>
    </location>
</feature>
<dbReference type="Gene3D" id="1.10.10.60">
    <property type="entry name" value="Homeodomain-like"/>
    <property type="match status" value="1"/>
</dbReference>
<evidence type="ECO:0000256" key="2">
    <source>
        <dbReference type="ARBA" id="ARBA00022574"/>
    </source>
</evidence>